<protein>
    <submittedName>
        <fullName evidence="3">Isoaspartyl peptidase/L-asparaginase-like</fullName>
    </submittedName>
</protein>
<keyword evidence="4" id="KW-1185">Reference proteome</keyword>
<feature type="active site" description="Nucleophile" evidence="2">
    <location>
        <position position="265"/>
    </location>
</feature>
<dbReference type="AlphaFoldDB" id="A0ABD2CUC9"/>
<dbReference type="EMBL" id="JAYRBN010000031">
    <property type="protein sequence ID" value="KAL2748621.1"/>
    <property type="molecule type" value="Genomic_DNA"/>
</dbReference>
<dbReference type="Proteomes" id="UP001607303">
    <property type="component" value="Unassembled WGS sequence"/>
</dbReference>
<dbReference type="InterPro" id="IPR000246">
    <property type="entry name" value="Peptidase_T2"/>
</dbReference>
<evidence type="ECO:0000256" key="1">
    <source>
        <dbReference type="ARBA" id="ARBA00010872"/>
    </source>
</evidence>
<name>A0ABD2CUC9_VESMC</name>
<dbReference type="Gene3D" id="3.60.20.30">
    <property type="entry name" value="(Glycosyl)asparaginase"/>
    <property type="match status" value="1"/>
</dbReference>
<evidence type="ECO:0000313" key="3">
    <source>
        <dbReference type="EMBL" id="KAL2748621.1"/>
    </source>
</evidence>
<sequence length="420" mass="47552">MCDYCSWIEQILARINVETRLLKETIPPPYVNPTVIVHGGAGKIPKKKQKLMLEAVKNAALKAYKNLIDGYTAVDAIEIAISCMEDTLYLNYTKEAPMHTNDEIVWDAGIMTNDLDAGFIGLIQGIEHPIKLAREVLKNTDHVLIVENGATKLAKEADLPILMRKFMPTDTIRFIDESEEEYYDISSSSNSTDDFLIKCANDIKNDYMKRKENDTSIIKMYFPECNFLEMEEIEMEDEELTELDITIPFHEKLNVDTLLQKKARTVGAVAYDRKKRLSSGISTMGETIKTMGSISAVGTVIGCGIYADENGCCSLSGNDKTIYKYAPARKIVRRFNSKTTMMLEINNELDKFQKETGESEIGVIALNNKGEPSISFKTLHFPWACCRNGYIYYGCNKCDKFLEEIRDLNRPLDCMCEVSR</sequence>
<reference evidence="3 4" key="1">
    <citation type="journal article" date="2024" name="Ann. Entomol. Soc. Am.">
        <title>Genomic analyses of the southern and eastern yellowjacket wasps (Hymenoptera: Vespidae) reveal evolutionary signatures of social life.</title>
        <authorList>
            <person name="Catto M.A."/>
            <person name="Caine P.B."/>
            <person name="Orr S.E."/>
            <person name="Hunt B.G."/>
            <person name="Goodisman M.A.D."/>
        </authorList>
    </citation>
    <scope>NUCLEOTIDE SEQUENCE [LARGE SCALE GENOMIC DNA]</scope>
    <source>
        <strain evidence="3">232</strain>
        <tissue evidence="3">Head and thorax</tissue>
    </source>
</reference>
<dbReference type="InterPro" id="IPR029055">
    <property type="entry name" value="Ntn_hydrolases_N"/>
</dbReference>
<comment type="similarity">
    <text evidence="1">Belongs to the Ntn-hydrolase family.</text>
</comment>
<organism evidence="3 4">
    <name type="scientific">Vespula maculifrons</name>
    <name type="common">Eastern yellow jacket</name>
    <name type="synonym">Wasp</name>
    <dbReference type="NCBI Taxonomy" id="7453"/>
    <lineage>
        <taxon>Eukaryota</taxon>
        <taxon>Metazoa</taxon>
        <taxon>Ecdysozoa</taxon>
        <taxon>Arthropoda</taxon>
        <taxon>Hexapoda</taxon>
        <taxon>Insecta</taxon>
        <taxon>Pterygota</taxon>
        <taxon>Neoptera</taxon>
        <taxon>Endopterygota</taxon>
        <taxon>Hymenoptera</taxon>
        <taxon>Apocrita</taxon>
        <taxon>Aculeata</taxon>
        <taxon>Vespoidea</taxon>
        <taxon>Vespidae</taxon>
        <taxon>Vespinae</taxon>
        <taxon>Vespula</taxon>
    </lineage>
</organism>
<dbReference type="PANTHER" id="PTHR10188">
    <property type="entry name" value="L-ASPARAGINASE"/>
    <property type="match status" value="1"/>
</dbReference>
<dbReference type="Pfam" id="PF01112">
    <property type="entry name" value="Asparaginase_2"/>
    <property type="match status" value="1"/>
</dbReference>
<accession>A0ABD2CUC9</accession>
<proteinExistence type="inferred from homology"/>
<comment type="caution">
    <text evidence="3">The sequence shown here is derived from an EMBL/GenBank/DDBJ whole genome shotgun (WGS) entry which is preliminary data.</text>
</comment>
<dbReference type="PANTHER" id="PTHR10188:SF43">
    <property type="entry name" value="ASPARAGINASE (EUROFUNG)"/>
    <property type="match status" value="1"/>
</dbReference>
<gene>
    <name evidence="3" type="ORF">V1477_003264</name>
</gene>
<evidence type="ECO:0000256" key="2">
    <source>
        <dbReference type="PIRSR" id="PIRSR600246-1"/>
    </source>
</evidence>
<dbReference type="SUPFAM" id="SSF56235">
    <property type="entry name" value="N-terminal nucleophile aminohydrolases (Ntn hydrolases)"/>
    <property type="match status" value="1"/>
</dbReference>
<evidence type="ECO:0000313" key="4">
    <source>
        <dbReference type="Proteomes" id="UP001607303"/>
    </source>
</evidence>